<sequence length="275" mass="28055">MRALQVMEQRDVPQDGGLRGRHGQARKANRTNVFAPLALLLGAPLAALWGGDAAAAGGGNSYRVQLVNNTCAELKITWDDGLACDTPDAPGCSITLRSQVTTNLNLNLERPAQNLKLHATGRCGGGSSSAPVRVAGDSDPGQVAKALQAADAPTVVTGTCVLSLAKMFPYEGSNLSETETVGPAPLVQPAPGGGYAYGSPVPGDPFGPIGPWGNPDSVGITTTIPDITSPVPVSLELGECQPGADGVTQCGFACTAEDRKGGLPTVYPGQLDNTN</sequence>
<gene>
    <name evidence="2" type="ORF">ACFOGJ_01860</name>
</gene>
<protein>
    <submittedName>
        <fullName evidence="2">Uncharacterized protein</fullName>
    </submittedName>
</protein>
<feature type="region of interest" description="Disordered" evidence="1">
    <location>
        <begin position="1"/>
        <end position="25"/>
    </location>
</feature>
<comment type="caution">
    <text evidence="2">The sequence shown here is derived from an EMBL/GenBank/DDBJ whole genome shotgun (WGS) entry which is preliminary data.</text>
</comment>
<dbReference type="EMBL" id="JBHRTR010000005">
    <property type="protein sequence ID" value="MFC3225958.1"/>
    <property type="molecule type" value="Genomic_DNA"/>
</dbReference>
<evidence type="ECO:0000313" key="3">
    <source>
        <dbReference type="Proteomes" id="UP001595528"/>
    </source>
</evidence>
<name>A0ABV7KUE4_9PROT</name>
<organism evidence="2 3">
    <name type="scientific">Marinibaculum pumilum</name>
    <dbReference type="NCBI Taxonomy" id="1766165"/>
    <lineage>
        <taxon>Bacteria</taxon>
        <taxon>Pseudomonadati</taxon>
        <taxon>Pseudomonadota</taxon>
        <taxon>Alphaproteobacteria</taxon>
        <taxon>Rhodospirillales</taxon>
        <taxon>Rhodospirillaceae</taxon>
        <taxon>Marinibaculum</taxon>
    </lineage>
</organism>
<keyword evidence="3" id="KW-1185">Reference proteome</keyword>
<evidence type="ECO:0000256" key="1">
    <source>
        <dbReference type="SAM" id="MobiDB-lite"/>
    </source>
</evidence>
<dbReference type="Proteomes" id="UP001595528">
    <property type="component" value="Unassembled WGS sequence"/>
</dbReference>
<evidence type="ECO:0000313" key="2">
    <source>
        <dbReference type="EMBL" id="MFC3225958.1"/>
    </source>
</evidence>
<accession>A0ABV7KUE4</accession>
<dbReference type="RefSeq" id="WP_379897701.1">
    <property type="nucleotide sequence ID" value="NZ_JBHRTR010000005.1"/>
</dbReference>
<reference evidence="3" key="1">
    <citation type="journal article" date="2019" name="Int. J. Syst. Evol. Microbiol.">
        <title>The Global Catalogue of Microorganisms (GCM) 10K type strain sequencing project: providing services to taxonomists for standard genome sequencing and annotation.</title>
        <authorList>
            <consortium name="The Broad Institute Genomics Platform"/>
            <consortium name="The Broad Institute Genome Sequencing Center for Infectious Disease"/>
            <person name="Wu L."/>
            <person name="Ma J."/>
        </authorList>
    </citation>
    <scope>NUCLEOTIDE SEQUENCE [LARGE SCALE GENOMIC DNA]</scope>
    <source>
        <strain evidence="3">KCTC 42964</strain>
    </source>
</reference>
<proteinExistence type="predicted"/>